<name>A0ABP0GXA0_CLALP</name>
<reference evidence="3 4" key="1">
    <citation type="submission" date="2024-02" db="EMBL/GenBank/DDBJ databases">
        <authorList>
            <person name="Daric V."/>
            <person name="Darras S."/>
        </authorList>
    </citation>
    <scope>NUCLEOTIDE SEQUENCE [LARGE SCALE GENOMIC DNA]</scope>
</reference>
<feature type="region of interest" description="Disordered" evidence="1">
    <location>
        <begin position="62"/>
        <end position="83"/>
    </location>
</feature>
<comment type="caution">
    <text evidence="3">The sequence shown here is derived from an EMBL/GenBank/DDBJ whole genome shotgun (WGS) entry which is preliminary data.</text>
</comment>
<protein>
    <submittedName>
        <fullName evidence="3">Uncharacterized protein</fullName>
    </submittedName>
</protein>
<accession>A0ABP0GXA0</accession>
<gene>
    <name evidence="3" type="ORF">CVLEPA_LOCUS28853</name>
</gene>
<dbReference type="EMBL" id="CAWYQH010000152">
    <property type="protein sequence ID" value="CAK8695596.1"/>
    <property type="molecule type" value="Genomic_DNA"/>
</dbReference>
<keyword evidence="2" id="KW-0812">Transmembrane</keyword>
<keyword evidence="2" id="KW-1133">Transmembrane helix</keyword>
<evidence type="ECO:0000313" key="4">
    <source>
        <dbReference type="Proteomes" id="UP001642483"/>
    </source>
</evidence>
<dbReference type="Proteomes" id="UP001642483">
    <property type="component" value="Unassembled WGS sequence"/>
</dbReference>
<feature type="transmembrane region" description="Helical" evidence="2">
    <location>
        <begin position="147"/>
        <end position="168"/>
    </location>
</feature>
<evidence type="ECO:0000256" key="1">
    <source>
        <dbReference type="SAM" id="MobiDB-lite"/>
    </source>
</evidence>
<organism evidence="3 4">
    <name type="scientific">Clavelina lepadiformis</name>
    <name type="common">Light-bulb sea squirt</name>
    <name type="synonym">Ascidia lepadiformis</name>
    <dbReference type="NCBI Taxonomy" id="159417"/>
    <lineage>
        <taxon>Eukaryota</taxon>
        <taxon>Metazoa</taxon>
        <taxon>Chordata</taxon>
        <taxon>Tunicata</taxon>
        <taxon>Ascidiacea</taxon>
        <taxon>Aplousobranchia</taxon>
        <taxon>Clavelinidae</taxon>
        <taxon>Clavelina</taxon>
    </lineage>
</organism>
<evidence type="ECO:0000313" key="3">
    <source>
        <dbReference type="EMBL" id="CAK8695596.1"/>
    </source>
</evidence>
<feature type="compositionally biased region" description="Acidic residues" evidence="1">
    <location>
        <begin position="64"/>
        <end position="73"/>
    </location>
</feature>
<keyword evidence="4" id="KW-1185">Reference proteome</keyword>
<sequence length="192" mass="21756">MSDDNTMETSLGYEHVKALEAPKETVPVVNTMVSSVNAKRDEENVEEPLTMPVNKTETCSVNNEQEDTEENVDEAPAPASPTTASKIFKEMSASYNPENEDRSRAPLPRLDRDESYEIRLPTVYSFDLIDFESEVVYQVLTIRQRRFCLVVLFILVVSFFAGIGILIYDLVHYSPKIHSFPSPPADILEMFL</sequence>
<keyword evidence="2" id="KW-0472">Membrane</keyword>
<proteinExistence type="predicted"/>
<evidence type="ECO:0000256" key="2">
    <source>
        <dbReference type="SAM" id="Phobius"/>
    </source>
</evidence>